<feature type="compositionally biased region" description="Basic and acidic residues" evidence="1">
    <location>
        <begin position="57"/>
        <end position="75"/>
    </location>
</feature>
<protein>
    <submittedName>
        <fullName evidence="2">Uncharacterized protein</fullName>
    </submittedName>
</protein>
<feature type="compositionally biased region" description="Pro residues" evidence="1">
    <location>
        <begin position="15"/>
        <end position="48"/>
    </location>
</feature>
<feature type="region of interest" description="Disordered" evidence="1">
    <location>
        <begin position="1"/>
        <end position="110"/>
    </location>
</feature>
<evidence type="ECO:0000313" key="3">
    <source>
        <dbReference type="Proteomes" id="UP001196413"/>
    </source>
</evidence>
<evidence type="ECO:0000256" key="1">
    <source>
        <dbReference type="SAM" id="MobiDB-lite"/>
    </source>
</evidence>
<dbReference type="Proteomes" id="UP001196413">
    <property type="component" value="Unassembled WGS sequence"/>
</dbReference>
<dbReference type="AlphaFoldDB" id="A0AAD5WFK4"/>
<reference evidence="2" key="1">
    <citation type="submission" date="2021-06" db="EMBL/GenBank/DDBJ databases">
        <title>Parelaphostrongylus tenuis whole genome reference sequence.</title>
        <authorList>
            <person name="Garwood T.J."/>
            <person name="Larsen P.A."/>
            <person name="Fountain-Jones N.M."/>
            <person name="Garbe J.R."/>
            <person name="Macchietto M.G."/>
            <person name="Kania S.A."/>
            <person name="Gerhold R.W."/>
            <person name="Richards J.E."/>
            <person name="Wolf T.M."/>
        </authorList>
    </citation>
    <scope>NUCLEOTIDE SEQUENCE</scope>
    <source>
        <strain evidence="2">MNPRO001-30</strain>
        <tissue evidence="2">Meninges</tissue>
    </source>
</reference>
<comment type="caution">
    <text evidence="2">The sequence shown here is derived from an EMBL/GenBank/DDBJ whole genome shotgun (WGS) entry which is preliminary data.</text>
</comment>
<feature type="compositionally biased region" description="Basic and acidic residues" evidence="1">
    <location>
        <begin position="97"/>
        <end position="108"/>
    </location>
</feature>
<evidence type="ECO:0000313" key="2">
    <source>
        <dbReference type="EMBL" id="KAJ1368018.1"/>
    </source>
</evidence>
<sequence>MGDEYEMIGELGNDAPPPPPPAPQPPVPPPPASVPPPPPPVPPPPQFPPNALKKQHLTPDPRPKPSVNLKHDKASAGKKKLAQKLPTPRERRKAQQGKREDQLREKKEKRIPKLQKEKAMGKLAIKGRKIRRKGLSYINSLTDLYTFKKISMHKVNV</sequence>
<accession>A0AAD5WFK4</accession>
<proteinExistence type="predicted"/>
<organism evidence="2 3">
    <name type="scientific">Parelaphostrongylus tenuis</name>
    <name type="common">Meningeal worm</name>
    <dbReference type="NCBI Taxonomy" id="148309"/>
    <lineage>
        <taxon>Eukaryota</taxon>
        <taxon>Metazoa</taxon>
        <taxon>Ecdysozoa</taxon>
        <taxon>Nematoda</taxon>
        <taxon>Chromadorea</taxon>
        <taxon>Rhabditida</taxon>
        <taxon>Rhabditina</taxon>
        <taxon>Rhabditomorpha</taxon>
        <taxon>Strongyloidea</taxon>
        <taxon>Metastrongylidae</taxon>
        <taxon>Parelaphostrongylus</taxon>
    </lineage>
</organism>
<gene>
    <name evidence="2" type="ORF">KIN20_029068</name>
</gene>
<keyword evidence="3" id="KW-1185">Reference proteome</keyword>
<dbReference type="EMBL" id="JAHQIW010006066">
    <property type="protein sequence ID" value="KAJ1368018.1"/>
    <property type="molecule type" value="Genomic_DNA"/>
</dbReference>
<name>A0AAD5WFK4_PARTN</name>